<dbReference type="GO" id="GO:0003677">
    <property type="term" value="F:DNA binding"/>
    <property type="evidence" value="ECO:0007669"/>
    <property type="project" value="InterPro"/>
</dbReference>
<reference evidence="3 4" key="2">
    <citation type="submission" date="2020-02" db="EMBL/GenBank/DDBJ databases">
        <title>Genome sequences of Thiorhodococcus mannitoliphagus and Thiorhodococcus minor, purple sulfur photosynthetic bacteria in the gammaproteobacterial family, Chromatiaceae.</title>
        <authorList>
            <person name="Aviles F.A."/>
            <person name="Meyer T.E."/>
            <person name="Kyndt J.A."/>
        </authorList>
    </citation>
    <scope>NUCLEOTIDE SEQUENCE [LARGE SCALE GENOMIC DNA]</scope>
    <source>
        <strain evidence="3 4">DSM 18266</strain>
    </source>
</reference>
<evidence type="ECO:0000256" key="1">
    <source>
        <dbReference type="SAM" id="MobiDB-lite"/>
    </source>
</evidence>
<dbReference type="GO" id="GO:0006313">
    <property type="term" value="P:DNA transposition"/>
    <property type="evidence" value="ECO:0007669"/>
    <property type="project" value="InterPro"/>
</dbReference>
<reference evidence="4" key="1">
    <citation type="journal article" date="2020" name="Microbiol. Resour. Announc.">
        <title>Draft Genome Sequences of Thiorhodococcus mannitoliphagus and Thiorhodococcus minor, Purple Sulfur Photosynthetic Bacteria in the Gammaproteobacterial Family Chromatiaceae.</title>
        <authorList>
            <person name="Aviles F.A."/>
            <person name="Meyer T.E."/>
            <person name="Kyndt J.A."/>
        </authorList>
    </citation>
    <scope>NUCLEOTIDE SEQUENCE [LARGE SCALE GENOMIC DNA]</scope>
    <source>
        <strain evidence="4">DSM 18266</strain>
    </source>
</reference>
<dbReference type="RefSeq" id="WP_164657104.1">
    <property type="nucleotide sequence ID" value="NZ_JAAIJR010000273.1"/>
</dbReference>
<organism evidence="3 4">
    <name type="scientific">Thiorhodococcus mannitoliphagus</name>
    <dbReference type="NCBI Taxonomy" id="329406"/>
    <lineage>
        <taxon>Bacteria</taxon>
        <taxon>Pseudomonadati</taxon>
        <taxon>Pseudomonadota</taxon>
        <taxon>Gammaproteobacteria</taxon>
        <taxon>Chromatiales</taxon>
        <taxon>Chromatiaceae</taxon>
        <taxon>Thiorhodococcus</taxon>
    </lineage>
</organism>
<dbReference type="InterPro" id="IPR036515">
    <property type="entry name" value="Transposase_17_sf"/>
</dbReference>
<feature type="region of interest" description="Disordered" evidence="1">
    <location>
        <begin position="206"/>
        <end position="232"/>
    </location>
</feature>
<evidence type="ECO:0000313" key="3">
    <source>
        <dbReference type="EMBL" id="NEX23685.1"/>
    </source>
</evidence>
<dbReference type="SUPFAM" id="SSF143422">
    <property type="entry name" value="Transposase IS200-like"/>
    <property type="match status" value="1"/>
</dbReference>
<proteinExistence type="predicted"/>
<evidence type="ECO:0000313" key="4">
    <source>
        <dbReference type="Proteomes" id="UP000471640"/>
    </source>
</evidence>
<sequence length="232" mass="26810">MARLPRVVVPGLPHHVTQRGNRRQQTFFSDDDYAEYRRLLSLSCRACETQVLAYCLMPNHVHLILVPATESGLRDALAEAHRCYTRMINFRESWRGHLWQEQFHSFVMDERHLIAAARYVELNPVRARLCQRPEDWEWSSARAHLAGADDALVQVGPMLDLISDWRRFLGEPEDRDTVEALHAHARTGRPLGGDDFVEALEQRLGRALKRQKPGPKPRQRDTETRDLFDNGA</sequence>
<dbReference type="SMART" id="SM01321">
    <property type="entry name" value="Y1_Tnp"/>
    <property type="match status" value="1"/>
</dbReference>
<dbReference type="PANTHER" id="PTHR34322:SF2">
    <property type="entry name" value="TRANSPOSASE IS200-LIKE DOMAIN-CONTAINING PROTEIN"/>
    <property type="match status" value="1"/>
</dbReference>
<dbReference type="GO" id="GO:0004803">
    <property type="term" value="F:transposase activity"/>
    <property type="evidence" value="ECO:0007669"/>
    <property type="project" value="InterPro"/>
</dbReference>
<gene>
    <name evidence="3" type="ORF">G3480_26015</name>
</gene>
<dbReference type="Gene3D" id="3.30.70.1290">
    <property type="entry name" value="Transposase IS200-like"/>
    <property type="match status" value="1"/>
</dbReference>
<dbReference type="PANTHER" id="PTHR34322">
    <property type="entry name" value="TRANSPOSASE, Y1_TNP DOMAIN-CONTAINING"/>
    <property type="match status" value="1"/>
</dbReference>
<accession>A0A6P1E876</accession>
<evidence type="ECO:0000259" key="2">
    <source>
        <dbReference type="SMART" id="SM01321"/>
    </source>
</evidence>
<feature type="compositionally biased region" description="Basic residues" evidence="1">
    <location>
        <begin position="206"/>
        <end position="217"/>
    </location>
</feature>
<comment type="caution">
    <text evidence="3">The sequence shown here is derived from an EMBL/GenBank/DDBJ whole genome shotgun (WGS) entry which is preliminary data.</text>
</comment>
<dbReference type="Proteomes" id="UP000471640">
    <property type="component" value="Unassembled WGS sequence"/>
</dbReference>
<feature type="compositionally biased region" description="Basic and acidic residues" evidence="1">
    <location>
        <begin position="218"/>
        <end position="232"/>
    </location>
</feature>
<dbReference type="Pfam" id="PF01797">
    <property type="entry name" value="Y1_Tnp"/>
    <property type="match status" value="1"/>
</dbReference>
<name>A0A6P1E876_9GAMM</name>
<dbReference type="AlphaFoldDB" id="A0A6P1E876"/>
<dbReference type="InterPro" id="IPR002686">
    <property type="entry name" value="Transposase_17"/>
</dbReference>
<feature type="domain" description="Transposase IS200-like" evidence="2">
    <location>
        <begin position="9"/>
        <end position="123"/>
    </location>
</feature>
<protein>
    <submittedName>
        <fullName evidence="3">Transposase</fullName>
    </submittedName>
</protein>
<keyword evidence="4" id="KW-1185">Reference proteome</keyword>
<dbReference type="EMBL" id="JAAIJR010000273">
    <property type="protein sequence ID" value="NEX23685.1"/>
    <property type="molecule type" value="Genomic_DNA"/>
</dbReference>